<sequence>MAKHLEDGKRGELLAADYLRSQGYVTVTTNWRDRYCEIDIIAKDGDTLVFVEVKSRTSTLFGEPDSFVDIRKQQLIIRAADAYLHVSGHEGEIRFDIVSVYLGQKNHIELIKDAFWSN</sequence>
<dbReference type="InterPro" id="IPR011856">
    <property type="entry name" value="tRNA_endonuc-like_dom_sf"/>
</dbReference>
<dbReference type="EMBL" id="BNAF01000017">
    <property type="protein sequence ID" value="GHE48116.1"/>
    <property type="molecule type" value="Genomic_DNA"/>
</dbReference>
<dbReference type="InterPro" id="IPR011335">
    <property type="entry name" value="Restrct_endonuc-II-like"/>
</dbReference>
<evidence type="ECO:0000313" key="4">
    <source>
        <dbReference type="Proteomes" id="UP000620550"/>
    </source>
</evidence>
<evidence type="ECO:0000313" key="3">
    <source>
        <dbReference type="EMBL" id="GHE48116.1"/>
    </source>
</evidence>
<dbReference type="Proteomes" id="UP000620550">
    <property type="component" value="Unassembled WGS sequence"/>
</dbReference>
<comment type="caution">
    <text evidence="3">The sequence shown here is derived from an EMBL/GenBank/DDBJ whole genome shotgun (WGS) entry which is preliminary data.</text>
</comment>
<evidence type="ECO:0000256" key="1">
    <source>
        <dbReference type="ARBA" id="ARBA00006738"/>
    </source>
</evidence>
<proteinExistence type="inferred from homology"/>
<organism evidence="3 4">
    <name type="scientific">Sphingobacterium griseoflavum</name>
    <dbReference type="NCBI Taxonomy" id="1474952"/>
    <lineage>
        <taxon>Bacteria</taxon>
        <taxon>Pseudomonadati</taxon>
        <taxon>Bacteroidota</taxon>
        <taxon>Sphingobacteriia</taxon>
        <taxon>Sphingobacteriales</taxon>
        <taxon>Sphingobacteriaceae</taxon>
        <taxon>Sphingobacterium</taxon>
    </lineage>
</organism>
<dbReference type="InterPro" id="IPR003509">
    <property type="entry name" value="UPF0102_YraN-like"/>
</dbReference>
<dbReference type="Gene3D" id="3.40.1350.10">
    <property type="match status" value="1"/>
</dbReference>
<name>A0ABQ3I2D8_9SPHI</name>
<dbReference type="PANTHER" id="PTHR34039">
    <property type="entry name" value="UPF0102 PROTEIN YRAN"/>
    <property type="match status" value="1"/>
</dbReference>
<dbReference type="SUPFAM" id="SSF52980">
    <property type="entry name" value="Restriction endonuclease-like"/>
    <property type="match status" value="1"/>
</dbReference>
<gene>
    <name evidence="3" type="ORF">GCM10017764_33970</name>
</gene>
<dbReference type="RefSeq" id="WP_189627921.1">
    <property type="nucleotide sequence ID" value="NZ_BNAF01000017.1"/>
</dbReference>
<evidence type="ECO:0000256" key="2">
    <source>
        <dbReference type="HAMAP-Rule" id="MF_00048"/>
    </source>
</evidence>
<accession>A0ABQ3I2D8</accession>
<dbReference type="PANTHER" id="PTHR34039:SF1">
    <property type="entry name" value="UPF0102 PROTEIN YRAN"/>
    <property type="match status" value="1"/>
</dbReference>
<dbReference type="CDD" id="cd20736">
    <property type="entry name" value="PoNe_Nuclease"/>
    <property type="match status" value="1"/>
</dbReference>
<dbReference type="HAMAP" id="MF_00048">
    <property type="entry name" value="UPF0102"/>
    <property type="match status" value="1"/>
</dbReference>
<comment type="similarity">
    <text evidence="1 2">Belongs to the UPF0102 family.</text>
</comment>
<keyword evidence="4" id="KW-1185">Reference proteome</keyword>
<protein>
    <recommendedName>
        <fullName evidence="2">UPF0102 protein GCM10017764_33970</fullName>
    </recommendedName>
</protein>
<dbReference type="Pfam" id="PF02021">
    <property type="entry name" value="UPF0102"/>
    <property type="match status" value="1"/>
</dbReference>
<reference evidence="4" key="1">
    <citation type="journal article" date="2019" name="Int. J. Syst. Evol. Microbiol.">
        <title>The Global Catalogue of Microorganisms (GCM) 10K type strain sequencing project: providing services to taxonomists for standard genome sequencing and annotation.</title>
        <authorList>
            <consortium name="The Broad Institute Genomics Platform"/>
            <consortium name="The Broad Institute Genome Sequencing Center for Infectious Disease"/>
            <person name="Wu L."/>
            <person name="Ma J."/>
        </authorList>
    </citation>
    <scope>NUCLEOTIDE SEQUENCE [LARGE SCALE GENOMIC DNA]</scope>
    <source>
        <strain evidence="4">CGMCC 1.12966</strain>
    </source>
</reference>
<dbReference type="NCBIfam" id="TIGR00252">
    <property type="entry name" value="YraN family protein"/>
    <property type="match status" value="1"/>
</dbReference>
<dbReference type="NCBIfam" id="NF009150">
    <property type="entry name" value="PRK12497.1-3"/>
    <property type="match status" value="1"/>
</dbReference>